<dbReference type="EMBL" id="OD002573">
    <property type="protein sequence ID" value="CAD7405547.1"/>
    <property type="molecule type" value="Genomic_DNA"/>
</dbReference>
<accession>A0A7R9H4G2</accession>
<dbReference type="SUPFAM" id="SSF57997">
    <property type="entry name" value="Tropomyosin"/>
    <property type="match status" value="1"/>
</dbReference>
<proteinExistence type="predicted"/>
<protein>
    <submittedName>
        <fullName evidence="1">Uncharacterized protein</fullName>
    </submittedName>
</protein>
<dbReference type="AlphaFoldDB" id="A0A7R9H4G2"/>
<evidence type="ECO:0000313" key="1">
    <source>
        <dbReference type="EMBL" id="CAD7405547.1"/>
    </source>
</evidence>
<organism evidence="1">
    <name type="scientific">Timema poppense</name>
    <name type="common">Walking stick</name>
    <dbReference type="NCBI Taxonomy" id="170557"/>
    <lineage>
        <taxon>Eukaryota</taxon>
        <taxon>Metazoa</taxon>
        <taxon>Ecdysozoa</taxon>
        <taxon>Arthropoda</taxon>
        <taxon>Hexapoda</taxon>
        <taxon>Insecta</taxon>
        <taxon>Pterygota</taxon>
        <taxon>Neoptera</taxon>
        <taxon>Polyneoptera</taxon>
        <taxon>Phasmatodea</taxon>
        <taxon>Timematodea</taxon>
        <taxon>Timematoidea</taxon>
        <taxon>Timematidae</taxon>
        <taxon>Timema</taxon>
    </lineage>
</organism>
<reference evidence="1" key="1">
    <citation type="submission" date="2020-11" db="EMBL/GenBank/DDBJ databases">
        <authorList>
            <person name="Tran Van P."/>
        </authorList>
    </citation>
    <scope>NUCLEOTIDE SEQUENCE</scope>
</reference>
<dbReference type="Gene3D" id="1.20.5.170">
    <property type="match status" value="1"/>
</dbReference>
<gene>
    <name evidence="1" type="ORF">TPSB3V08_LOCUS5043</name>
</gene>
<sequence>MQNRIEMSPLRWYICEESEGENTKDDVEYLSGGQETKKKIQSEEGRCWVERRHWRDELLNEKEKYKAIADEMDQTFADLSGY</sequence>
<name>A0A7R9H4G2_TIMPO</name>